<evidence type="ECO:0000259" key="7">
    <source>
        <dbReference type="Pfam" id="PF04316"/>
    </source>
</evidence>
<comment type="similarity">
    <text evidence="1">Belongs to the FlgM family.</text>
</comment>
<dbReference type="InterPro" id="IPR031316">
    <property type="entry name" value="FlgM_C"/>
</dbReference>
<sequence>MKIWGDVPKITGIYGNTGATEKLSKSHAVASKKDQLTLSGPARDFSVAMKALRDVPDIRKDKVDAILERINRGEYAVSAKDVAAKITELMMRGF</sequence>
<evidence type="ECO:0000256" key="3">
    <source>
        <dbReference type="ARBA" id="ARBA00022491"/>
    </source>
</evidence>
<accession>A0A1M6E9L2</accession>
<dbReference type="EMBL" id="FQZP01000011">
    <property type="protein sequence ID" value="SHI82040.1"/>
    <property type="molecule type" value="Genomic_DNA"/>
</dbReference>
<evidence type="ECO:0000313" key="8">
    <source>
        <dbReference type="EMBL" id="SHI82040.1"/>
    </source>
</evidence>
<dbReference type="InterPro" id="IPR007412">
    <property type="entry name" value="FlgM"/>
</dbReference>
<dbReference type="GO" id="GO:0044781">
    <property type="term" value="P:bacterial-type flagellum organization"/>
    <property type="evidence" value="ECO:0007669"/>
    <property type="project" value="UniProtKB-KW"/>
</dbReference>
<gene>
    <name evidence="8" type="ORF">SAMN05444373_101124</name>
</gene>
<dbReference type="OrthoDB" id="2112849at2"/>
<dbReference type="RefSeq" id="WP_149678234.1">
    <property type="nucleotide sequence ID" value="NZ_DAONMB010000090.1"/>
</dbReference>
<evidence type="ECO:0000313" key="9">
    <source>
        <dbReference type="Proteomes" id="UP000324781"/>
    </source>
</evidence>
<dbReference type="NCBIfam" id="TIGR03824">
    <property type="entry name" value="FlgM_jcvi"/>
    <property type="match status" value="1"/>
</dbReference>
<evidence type="ECO:0000256" key="6">
    <source>
        <dbReference type="ARBA" id="ARBA00023163"/>
    </source>
</evidence>
<protein>
    <recommendedName>
        <fullName evidence="2">Negative regulator of flagellin synthesis</fullName>
    </recommendedName>
</protein>
<reference evidence="8 9" key="1">
    <citation type="submission" date="2016-11" db="EMBL/GenBank/DDBJ databases">
        <authorList>
            <person name="Varghese N."/>
            <person name="Submissions S."/>
        </authorList>
    </citation>
    <scope>NUCLEOTIDE SEQUENCE [LARGE SCALE GENOMIC DNA]</scope>
    <source>
        <strain evidence="8 9">DSM 19027</strain>
    </source>
</reference>
<feature type="domain" description="Anti-sigma-28 factor FlgM C-terminal" evidence="7">
    <location>
        <begin position="34"/>
        <end position="87"/>
    </location>
</feature>
<evidence type="ECO:0000256" key="5">
    <source>
        <dbReference type="ARBA" id="ARBA00023015"/>
    </source>
</evidence>
<dbReference type="AlphaFoldDB" id="A0A1M6E9L2"/>
<organism evidence="8 9">
    <name type="scientific">Thermoclostridium caenicola</name>
    <dbReference type="NCBI Taxonomy" id="659425"/>
    <lineage>
        <taxon>Bacteria</taxon>
        <taxon>Bacillati</taxon>
        <taxon>Bacillota</taxon>
        <taxon>Clostridia</taxon>
        <taxon>Eubacteriales</taxon>
        <taxon>Oscillospiraceae</taxon>
        <taxon>Thermoclostridium</taxon>
    </lineage>
</organism>
<proteinExistence type="inferred from homology"/>
<evidence type="ECO:0000256" key="2">
    <source>
        <dbReference type="ARBA" id="ARBA00017823"/>
    </source>
</evidence>
<dbReference type="InterPro" id="IPR035890">
    <property type="entry name" value="Anti-sigma-28_factor_FlgM_sf"/>
</dbReference>
<dbReference type="Proteomes" id="UP000324781">
    <property type="component" value="Unassembled WGS sequence"/>
</dbReference>
<keyword evidence="9" id="KW-1185">Reference proteome</keyword>
<dbReference type="SUPFAM" id="SSF101498">
    <property type="entry name" value="Anti-sigma factor FlgM"/>
    <property type="match status" value="1"/>
</dbReference>
<evidence type="ECO:0000256" key="1">
    <source>
        <dbReference type="ARBA" id="ARBA00005322"/>
    </source>
</evidence>
<keyword evidence="4" id="KW-1005">Bacterial flagellum biogenesis</keyword>
<keyword evidence="5" id="KW-0805">Transcription regulation</keyword>
<name>A0A1M6E9L2_9FIRM</name>
<dbReference type="GO" id="GO:0045892">
    <property type="term" value="P:negative regulation of DNA-templated transcription"/>
    <property type="evidence" value="ECO:0007669"/>
    <property type="project" value="InterPro"/>
</dbReference>
<dbReference type="Pfam" id="PF04316">
    <property type="entry name" value="FlgM"/>
    <property type="match status" value="1"/>
</dbReference>
<keyword evidence="3" id="KW-0678">Repressor</keyword>
<evidence type="ECO:0000256" key="4">
    <source>
        <dbReference type="ARBA" id="ARBA00022795"/>
    </source>
</evidence>
<keyword evidence="6" id="KW-0804">Transcription</keyword>